<evidence type="ECO:0008006" key="3">
    <source>
        <dbReference type="Google" id="ProtNLM"/>
    </source>
</evidence>
<dbReference type="OrthoDB" id="5298564at2"/>
<evidence type="ECO:0000313" key="2">
    <source>
        <dbReference type="Proteomes" id="UP000015559"/>
    </source>
</evidence>
<dbReference type="Proteomes" id="UP000015559">
    <property type="component" value="Chromosome"/>
</dbReference>
<dbReference type="STRING" id="1163617.SCD_n01455"/>
<gene>
    <name evidence="1" type="ORF">SCD_n01455</name>
</gene>
<protein>
    <recommendedName>
        <fullName evidence="3">LTXXQ motif family protein</fullName>
    </recommendedName>
</protein>
<dbReference type="HOGENOM" id="CLU_1668487_0_0_4"/>
<proteinExistence type="predicted"/>
<dbReference type="KEGG" id="sdr:SCD_n01455"/>
<accession>S6AC54</accession>
<reference evidence="1 2" key="1">
    <citation type="journal article" date="2012" name="Appl. Environ. Microbiol.">
        <title>Draft genome sequence of a psychrotolerant sulfur-oxidizing bacterium, Sulfuricella denitrificans skB26, and proteomic insights into cold adaptation.</title>
        <authorList>
            <person name="Watanabe T."/>
            <person name="Kojima H."/>
            <person name="Fukui M."/>
        </authorList>
    </citation>
    <scope>NUCLEOTIDE SEQUENCE [LARGE SCALE GENOMIC DNA]</scope>
    <source>
        <strain evidence="2">skB26</strain>
    </source>
</reference>
<dbReference type="eggNOG" id="ENOG5030WTG">
    <property type="taxonomic scope" value="Bacteria"/>
</dbReference>
<organism evidence="1 2">
    <name type="scientific">Sulfuricella denitrificans (strain DSM 22764 / NBRC 105220 / skB26)</name>
    <dbReference type="NCBI Taxonomy" id="1163617"/>
    <lineage>
        <taxon>Bacteria</taxon>
        <taxon>Pseudomonadati</taxon>
        <taxon>Pseudomonadota</taxon>
        <taxon>Betaproteobacteria</taxon>
        <taxon>Nitrosomonadales</taxon>
        <taxon>Sulfuricellaceae</taxon>
        <taxon>Sulfuricella</taxon>
    </lineage>
</organism>
<evidence type="ECO:0000313" key="1">
    <source>
        <dbReference type="EMBL" id="BAN35278.1"/>
    </source>
</evidence>
<name>S6AC54_SULDS</name>
<dbReference type="GO" id="GO:0042597">
    <property type="term" value="C:periplasmic space"/>
    <property type="evidence" value="ECO:0007669"/>
    <property type="project" value="InterPro"/>
</dbReference>
<keyword evidence="2" id="KW-1185">Reference proteome</keyword>
<dbReference type="Pfam" id="PF07813">
    <property type="entry name" value="LTXXQ"/>
    <property type="match status" value="1"/>
</dbReference>
<dbReference type="AlphaFoldDB" id="S6AC54"/>
<dbReference type="EMBL" id="AP013066">
    <property type="protein sequence ID" value="BAN35278.1"/>
    <property type="molecule type" value="Genomic_DNA"/>
</dbReference>
<dbReference type="InterPro" id="IPR012899">
    <property type="entry name" value="LTXXQ"/>
</dbReference>
<sequence>METHMKLSQKIALALIATIGIGAMAASYATSMGMGPGGGCAMANKKMAFPAQIDGHLDTIKKDLNIGSDQEMAWSEFAKTIKQQKTEMMSAMQERMQPVPRVQPVQSAPDRIGERIQFMKQRVAGMETVAAAMKQLNDVLTPEQKKVFNGHFDQVMPM</sequence>